<reference evidence="1" key="2">
    <citation type="submission" date="2024-06" db="EMBL/GenBank/DDBJ databases">
        <authorList>
            <person name="Sakai Y."/>
            <person name="Fujii T."/>
        </authorList>
    </citation>
    <scope>NUCLEOTIDE SEQUENCE</scope>
    <source>
        <strain evidence="1">M701</strain>
        <plasmid evidence="1">pM7012</plasmid>
    </source>
</reference>
<protein>
    <submittedName>
        <fullName evidence="1">Uncharacterized protein</fullName>
    </submittedName>
</protein>
<reference evidence="1" key="1">
    <citation type="journal article" date="2014" name="Microbiology">
        <title>A 2,4-dichlorophenoxyacetic acid degradation plasmid pM7012 discloses distribution of an unclassified megaplasmid group across bacterial species.</title>
        <authorList>
            <person name="Sakai Y."/>
            <person name="Ogawa N."/>
            <person name="Shimomura Y."/>
            <person name="Fujii T."/>
        </authorList>
    </citation>
    <scope>NUCLEOTIDE SEQUENCE</scope>
    <source>
        <strain evidence="1">M701</strain>
    </source>
</reference>
<name>V5YPF9_9BURK</name>
<dbReference type="EMBL" id="AB853026">
    <property type="protein sequence ID" value="BAO19203.1"/>
    <property type="molecule type" value="Genomic_DNA"/>
</dbReference>
<accession>V5YPF9</accession>
<keyword evidence="1" id="KW-0614">Plasmid</keyword>
<dbReference type="RefSeq" id="WP_023842744.1">
    <property type="nucleotide sequence ID" value="NC_022995.1"/>
</dbReference>
<organism evidence="1">
    <name type="scientific">Burkholderia sp. M701</name>
    <dbReference type="NCBI Taxonomy" id="326454"/>
    <lineage>
        <taxon>Bacteria</taxon>
        <taxon>Pseudomonadati</taxon>
        <taxon>Pseudomonadota</taxon>
        <taxon>Betaproteobacteria</taxon>
        <taxon>Burkholderiales</taxon>
        <taxon>Burkholderiaceae</taxon>
        <taxon>Burkholderia</taxon>
    </lineage>
</organism>
<sequence length="202" mass="22415">MSLSSRGFVVYSDNMSLATAASRGFWSNESGWVSFASASLFTSEIRGQFPLRPPSAEPDAQWLEIGAPLLGLCLFHVTARTKLACIAREGMRRKSYWSESGGLPGYYEEAVEDEGEDPVTLAVFRHALKSQFLEPDYPGIEEPITTVVGKSENEIHNEWSASDQKWHDSLTIVGSLRYREIIPVRDLFVLDADDNLAPLSAL</sequence>
<geneLocation type="plasmid" evidence="1">
    <name>pM7012</name>
</geneLocation>
<proteinExistence type="predicted"/>
<dbReference type="AlphaFoldDB" id="V5YPF9"/>
<evidence type="ECO:0000313" key="1">
    <source>
        <dbReference type="EMBL" id="BAO19203.1"/>
    </source>
</evidence>